<gene>
    <name evidence="3" type="ORF">SMD27_15015</name>
</gene>
<dbReference type="InterPro" id="IPR050154">
    <property type="entry name" value="UbiB_kinase"/>
</dbReference>
<dbReference type="CDD" id="cd13970">
    <property type="entry name" value="ABC1_ADCK3"/>
    <property type="match status" value="1"/>
</dbReference>
<protein>
    <submittedName>
        <fullName evidence="3">AarF/UbiB family protein</fullName>
    </submittedName>
</protein>
<dbReference type="PANTHER" id="PTHR10566">
    <property type="entry name" value="CHAPERONE-ACTIVITY OF BC1 COMPLEX CABC1 -RELATED"/>
    <property type="match status" value="1"/>
</dbReference>
<evidence type="ECO:0000313" key="3">
    <source>
        <dbReference type="EMBL" id="MDY0884155.1"/>
    </source>
</evidence>
<evidence type="ECO:0000259" key="2">
    <source>
        <dbReference type="Pfam" id="PF03109"/>
    </source>
</evidence>
<dbReference type="SUPFAM" id="SSF56112">
    <property type="entry name" value="Protein kinase-like (PK-like)"/>
    <property type="match status" value="1"/>
</dbReference>
<evidence type="ECO:0000313" key="4">
    <source>
        <dbReference type="Proteomes" id="UP001279642"/>
    </source>
</evidence>
<keyword evidence="4" id="KW-1185">Reference proteome</keyword>
<feature type="domain" description="ABC1 atypical kinase-like" evidence="2">
    <location>
        <begin position="85"/>
        <end position="323"/>
    </location>
</feature>
<name>A0ABU5ECQ7_9PROT</name>
<dbReference type="InterPro" id="IPR034646">
    <property type="entry name" value="ADCK3_dom"/>
</dbReference>
<sequence length="450" mass="51208">MSTDRERNSLGGRVQRYARVGRAVGGLAARVAGERYLGLKVDRGRHAAELKAALGGLKGPLMKVAQIMATIPDALPKEYVHELQQLQSNAPSMGWPFVKRRMAAELGAAWLDKFKDFEHEAAAAASLGQVHRAKHPDGRLLACKLQYPDMASAVEADLRQLRLIFGIYERYDRAISTNEIHHEIADRLREELDYELEARHMALYRRMLAQEKDIHLPEPIIDLSSRRLLTMTWVDGEPLMRFLDRKPGVDLRNTVAYNMFRAWYVPFYDYGVIHGDPHLGNYTVREDGGVNLLDFGCIRFFDGKFVKGVIDLYYALLNGDRDLAVSAYQGWGFKGLNADVIDVLNRWAHFVYGPLLEDRTRRIHDHDTGIYGREVAESVHGELRRLGPVTPPREFVFMDRAAIGLGSVFMHLKAEINWYRLFHELIHDFDAKALDRRQKAAMKAVGLAKS</sequence>
<comment type="similarity">
    <text evidence="1">Belongs to the protein kinase superfamily. ADCK protein kinase family.</text>
</comment>
<dbReference type="Proteomes" id="UP001279642">
    <property type="component" value="Unassembled WGS sequence"/>
</dbReference>
<reference evidence="3 4" key="1">
    <citation type="journal article" date="2016" name="Antonie Van Leeuwenhoek">
        <title>Dongia soli sp. nov., isolated from soil from Dokdo, Korea.</title>
        <authorList>
            <person name="Kim D.U."/>
            <person name="Lee H."/>
            <person name="Kim H."/>
            <person name="Kim S.G."/>
            <person name="Ka J.O."/>
        </authorList>
    </citation>
    <scope>NUCLEOTIDE SEQUENCE [LARGE SCALE GENOMIC DNA]</scope>
    <source>
        <strain evidence="3 4">D78</strain>
    </source>
</reference>
<organism evidence="3 4">
    <name type="scientific">Dongia soli</name>
    <dbReference type="NCBI Taxonomy" id="600628"/>
    <lineage>
        <taxon>Bacteria</taxon>
        <taxon>Pseudomonadati</taxon>
        <taxon>Pseudomonadota</taxon>
        <taxon>Alphaproteobacteria</taxon>
        <taxon>Rhodospirillales</taxon>
        <taxon>Dongiaceae</taxon>
        <taxon>Dongia</taxon>
    </lineage>
</organism>
<dbReference type="Pfam" id="PF03109">
    <property type="entry name" value="ABC1"/>
    <property type="match status" value="1"/>
</dbReference>
<dbReference type="InterPro" id="IPR004147">
    <property type="entry name" value="ABC1_dom"/>
</dbReference>
<evidence type="ECO:0000256" key="1">
    <source>
        <dbReference type="ARBA" id="ARBA00009670"/>
    </source>
</evidence>
<dbReference type="InterPro" id="IPR011009">
    <property type="entry name" value="Kinase-like_dom_sf"/>
</dbReference>
<proteinExistence type="inferred from homology"/>
<accession>A0ABU5ECQ7</accession>
<dbReference type="EMBL" id="JAXCLW010000004">
    <property type="protein sequence ID" value="MDY0884155.1"/>
    <property type="molecule type" value="Genomic_DNA"/>
</dbReference>
<dbReference type="PANTHER" id="PTHR10566:SF113">
    <property type="entry name" value="PROTEIN ACTIVITY OF BC1 COMPLEX KINASE 7, CHLOROPLASTIC"/>
    <property type="match status" value="1"/>
</dbReference>
<dbReference type="RefSeq" id="WP_320509227.1">
    <property type="nucleotide sequence ID" value="NZ_JAXCLW010000004.1"/>
</dbReference>
<comment type="caution">
    <text evidence="3">The sequence shown here is derived from an EMBL/GenBank/DDBJ whole genome shotgun (WGS) entry which is preliminary data.</text>
</comment>